<dbReference type="PANTHER" id="PTHR14948:SF46">
    <property type="entry name" value="DISPANIN SUBFAMILY A MEMBER 2B-LIKE-RELATED"/>
    <property type="match status" value="1"/>
</dbReference>
<evidence type="ECO:0000256" key="4">
    <source>
        <dbReference type="ARBA" id="ARBA00022989"/>
    </source>
</evidence>
<feature type="transmembrane region" description="Helical" evidence="7">
    <location>
        <begin position="70"/>
        <end position="90"/>
    </location>
</feature>
<evidence type="ECO:0000256" key="3">
    <source>
        <dbReference type="ARBA" id="ARBA00022692"/>
    </source>
</evidence>
<keyword evidence="5 7" id="KW-0472">Membrane</keyword>
<sequence>MEPAQPRIPTVPPADTDQQPPPYRDYNAGYGPPPQPQLQPLVDAQQNVTVQPTVCVTPGRRKRDYLCCSIFTMLCCCCPLGFIALILSIVTREANSNGDF</sequence>
<evidence type="ECO:0000256" key="5">
    <source>
        <dbReference type="ARBA" id="ARBA00023136"/>
    </source>
</evidence>
<keyword evidence="4 7" id="KW-1133">Transmembrane helix</keyword>
<dbReference type="InterPro" id="IPR007593">
    <property type="entry name" value="CD225/Dispanin_fam"/>
</dbReference>
<name>A0A8T2MJI6_ASTMX</name>
<evidence type="ECO:0000256" key="7">
    <source>
        <dbReference type="SAM" id="Phobius"/>
    </source>
</evidence>
<dbReference type="Pfam" id="PF04505">
    <property type="entry name" value="CD225"/>
    <property type="match status" value="1"/>
</dbReference>
<reference evidence="8 9" key="1">
    <citation type="submission" date="2021-07" db="EMBL/GenBank/DDBJ databases">
        <authorList>
            <person name="Imarazene B."/>
            <person name="Zahm M."/>
            <person name="Klopp C."/>
            <person name="Cabau C."/>
            <person name="Beille S."/>
            <person name="Jouanno E."/>
            <person name="Castinel A."/>
            <person name="Lluch J."/>
            <person name="Gil L."/>
            <person name="Kuchtly C."/>
            <person name="Lopez Roques C."/>
            <person name="Donnadieu C."/>
            <person name="Parrinello H."/>
            <person name="Journot L."/>
            <person name="Du K."/>
            <person name="Schartl M."/>
            <person name="Retaux S."/>
            <person name="Guiguen Y."/>
        </authorList>
    </citation>
    <scope>NUCLEOTIDE SEQUENCE [LARGE SCALE GENOMIC DNA]</scope>
    <source>
        <strain evidence="8">Pach_M1</strain>
        <tissue evidence="8">Testis</tissue>
    </source>
</reference>
<feature type="region of interest" description="Disordered" evidence="6">
    <location>
        <begin position="1"/>
        <end position="35"/>
    </location>
</feature>
<dbReference type="AlphaFoldDB" id="A0A8T2MJI6"/>
<keyword evidence="3 7" id="KW-0812">Transmembrane</keyword>
<dbReference type="Proteomes" id="UP000752171">
    <property type="component" value="Unassembled WGS sequence"/>
</dbReference>
<proteinExistence type="inferred from homology"/>
<protein>
    <submittedName>
        <fullName evidence="8">Synapse differentiation-inducing gene protein 1-like</fullName>
    </submittedName>
</protein>
<dbReference type="EMBL" id="JAICCE010000001">
    <property type="protein sequence ID" value="KAG9283687.1"/>
    <property type="molecule type" value="Genomic_DNA"/>
</dbReference>
<evidence type="ECO:0000313" key="9">
    <source>
        <dbReference type="Proteomes" id="UP000752171"/>
    </source>
</evidence>
<evidence type="ECO:0000256" key="2">
    <source>
        <dbReference type="ARBA" id="ARBA00006843"/>
    </source>
</evidence>
<gene>
    <name evidence="8" type="ORF">AMEX_G2485</name>
</gene>
<evidence type="ECO:0000256" key="1">
    <source>
        <dbReference type="ARBA" id="ARBA00004370"/>
    </source>
</evidence>
<organism evidence="8 9">
    <name type="scientific">Astyanax mexicanus</name>
    <name type="common">Blind cave fish</name>
    <name type="synonym">Astyanax fasciatus mexicanus</name>
    <dbReference type="NCBI Taxonomy" id="7994"/>
    <lineage>
        <taxon>Eukaryota</taxon>
        <taxon>Metazoa</taxon>
        <taxon>Chordata</taxon>
        <taxon>Craniata</taxon>
        <taxon>Vertebrata</taxon>
        <taxon>Euteleostomi</taxon>
        <taxon>Actinopterygii</taxon>
        <taxon>Neopterygii</taxon>
        <taxon>Teleostei</taxon>
        <taxon>Ostariophysi</taxon>
        <taxon>Characiformes</taxon>
        <taxon>Characoidei</taxon>
        <taxon>Acestrorhamphidae</taxon>
        <taxon>Acestrorhamphinae</taxon>
        <taxon>Astyanax</taxon>
    </lineage>
</organism>
<comment type="subcellular location">
    <subcellularLocation>
        <location evidence="1">Membrane</location>
    </subcellularLocation>
</comment>
<accession>A0A8T2MJI6</accession>
<dbReference type="PANTHER" id="PTHR14948">
    <property type="entry name" value="NG5"/>
    <property type="match status" value="1"/>
</dbReference>
<evidence type="ECO:0000256" key="6">
    <source>
        <dbReference type="SAM" id="MobiDB-lite"/>
    </source>
</evidence>
<dbReference type="GO" id="GO:0016020">
    <property type="term" value="C:membrane"/>
    <property type="evidence" value="ECO:0007669"/>
    <property type="project" value="UniProtKB-SubCell"/>
</dbReference>
<comment type="similarity">
    <text evidence="2">Belongs to the CD225/Dispanin family.</text>
</comment>
<dbReference type="InterPro" id="IPR051423">
    <property type="entry name" value="CD225/Dispanin"/>
</dbReference>
<evidence type="ECO:0000313" key="8">
    <source>
        <dbReference type="EMBL" id="KAG9283687.1"/>
    </source>
</evidence>
<comment type="caution">
    <text evidence="8">The sequence shown here is derived from an EMBL/GenBank/DDBJ whole genome shotgun (WGS) entry which is preliminary data.</text>
</comment>